<dbReference type="EMBL" id="QVFU01000052">
    <property type="protein sequence ID" value="RFS43589.1"/>
    <property type="molecule type" value="Genomic_DNA"/>
</dbReference>
<dbReference type="Proteomes" id="UP000262621">
    <property type="component" value="Unassembled WGS sequence"/>
</dbReference>
<dbReference type="OrthoDB" id="3394433at2"/>
<gene>
    <name evidence="1" type="ORF">D0Q02_26875</name>
</gene>
<name>A0A372FSV4_9ACTN</name>
<evidence type="ECO:0000313" key="2">
    <source>
        <dbReference type="Proteomes" id="UP000262621"/>
    </source>
</evidence>
<dbReference type="NCBIfam" id="NF040657">
    <property type="entry name" value="immun_SitI3"/>
    <property type="match status" value="1"/>
</dbReference>
<dbReference type="AlphaFoldDB" id="A0A372FSV4"/>
<comment type="caution">
    <text evidence="1">The sequence shown here is derived from an EMBL/GenBank/DDBJ whole genome shotgun (WGS) entry which is preliminary data.</text>
</comment>
<organism evidence="1 2">
    <name type="scientific">Micromonospora craniellae</name>
    <dbReference type="NCBI Taxonomy" id="2294034"/>
    <lineage>
        <taxon>Bacteria</taxon>
        <taxon>Bacillati</taxon>
        <taxon>Actinomycetota</taxon>
        <taxon>Actinomycetes</taxon>
        <taxon>Micromonosporales</taxon>
        <taxon>Micromonosporaceae</taxon>
        <taxon>Micromonospora</taxon>
    </lineage>
</organism>
<proteinExistence type="predicted"/>
<reference evidence="1 2" key="1">
    <citation type="submission" date="2018-08" db="EMBL/GenBank/DDBJ databases">
        <title>Verrucosispora craniellae sp. nov., isolated from a marine sponge in the South China Sea.</title>
        <authorList>
            <person name="Li L."/>
            <person name="Lin H.W."/>
        </authorList>
    </citation>
    <scope>NUCLEOTIDE SEQUENCE [LARGE SCALE GENOMIC DNA]</scope>
    <source>
        <strain evidence="1 2">LHW63014</strain>
    </source>
</reference>
<dbReference type="InterPro" id="IPR049799">
    <property type="entry name" value="SitI3-like"/>
</dbReference>
<evidence type="ECO:0000313" key="1">
    <source>
        <dbReference type="EMBL" id="RFS43589.1"/>
    </source>
</evidence>
<sequence length="151" mass="16756">MAIEFRLTLAGDIPLDRVAELAAPDATEKPALPGHTRLLSADLYEQCGYAVSITAGSNGYYDAEDDDDSRWEWEPDTYVNIGFRMRADDTSDKGIPTMLATIARILRERPEDAALVQDGNWLLLTRVDGILRKHNVALWYDEAFDGVLPGA</sequence>
<protein>
    <submittedName>
        <fullName evidence="1">Uncharacterized protein</fullName>
    </submittedName>
</protein>
<keyword evidence="2" id="KW-1185">Reference proteome</keyword>
<accession>A0A372FSV4</accession>
<dbReference type="RefSeq" id="WP_117230782.1">
    <property type="nucleotide sequence ID" value="NZ_CP061725.1"/>
</dbReference>